<dbReference type="KEGG" id="lcc:B488_10440"/>
<name>L0EXE3_LIBCB</name>
<accession>L0EXE3</accession>
<organism evidence="1 2">
    <name type="scientific">Liberibacter crescens (strain BT-1)</name>
    <dbReference type="NCBI Taxonomy" id="1215343"/>
    <lineage>
        <taxon>Bacteria</taxon>
        <taxon>Pseudomonadati</taxon>
        <taxon>Pseudomonadota</taxon>
        <taxon>Alphaproteobacteria</taxon>
        <taxon>Hyphomicrobiales</taxon>
        <taxon>Rhizobiaceae</taxon>
        <taxon>Liberibacter</taxon>
    </lineage>
</organism>
<proteinExistence type="predicted"/>
<sequence length="39" mass="4791">MDKDITPFFVQGELYFRKSIFYIKGTRKIFYEIHNCLMP</sequence>
<dbReference type="EMBL" id="CP003789">
    <property type="protein sequence ID" value="AGA65036.1"/>
    <property type="molecule type" value="Genomic_DNA"/>
</dbReference>
<keyword evidence="2" id="KW-1185">Reference proteome</keyword>
<dbReference type="Proteomes" id="UP000010799">
    <property type="component" value="Chromosome"/>
</dbReference>
<protein>
    <submittedName>
        <fullName evidence="1">Uncharacterized protein</fullName>
    </submittedName>
</protein>
<dbReference type="STRING" id="1215343.B488_10440"/>
<reference evidence="1 2" key="1">
    <citation type="journal article" date="2012" name="Stand. Genomic Sci.">
        <title>Complete genome sequence of Liberibacter crescens BT-1.</title>
        <authorList>
            <person name="Leonard M.T."/>
            <person name="Fagen J.R."/>
            <person name="Davis-Richardson A.G."/>
            <person name="Davis M.J."/>
            <person name="Triplett E.W."/>
        </authorList>
    </citation>
    <scope>NUCLEOTIDE SEQUENCE [LARGE SCALE GENOMIC DNA]</scope>
    <source>
        <strain evidence="1 2">BT-1</strain>
    </source>
</reference>
<evidence type="ECO:0000313" key="1">
    <source>
        <dbReference type="EMBL" id="AGA65036.1"/>
    </source>
</evidence>
<dbReference type="AlphaFoldDB" id="L0EXE3"/>
<evidence type="ECO:0000313" key="2">
    <source>
        <dbReference type="Proteomes" id="UP000010799"/>
    </source>
</evidence>
<gene>
    <name evidence="1" type="ordered locus">B488_10440</name>
</gene>
<dbReference type="HOGENOM" id="CLU_3312184_0_0_5"/>